<sequence>MSARKTRSSEASGVDAKGQPALSFPEQNTSSKLDEASSSPTKRAKTRGTNRFDQVQGSSESTGVSVDKLFQRAPGAVATASHEANESAEAEDDEDEDEDKNEDEDEDEDLVSLDDVRIEEAVTRFILSDPYYKSCVEVETFLAAIDDGISYYYNSPSFPTVVDLLRAADTLQVTHSPELCR</sequence>
<comment type="caution">
    <text evidence="2">The sequence shown here is derived from an EMBL/GenBank/DDBJ whole genome shotgun (WGS) entry which is preliminary data.</text>
</comment>
<dbReference type="EMBL" id="BRPK01000003">
    <property type="protein sequence ID" value="GLB36928.1"/>
    <property type="molecule type" value="Genomic_DNA"/>
</dbReference>
<evidence type="ECO:0000256" key="1">
    <source>
        <dbReference type="SAM" id="MobiDB-lite"/>
    </source>
</evidence>
<feature type="compositionally biased region" description="Polar residues" evidence="1">
    <location>
        <begin position="49"/>
        <end position="64"/>
    </location>
</feature>
<evidence type="ECO:0000313" key="3">
    <source>
        <dbReference type="Proteomes" id="UP001063166"/>
    </source>
</evidence>
<proteinExistence type="predicted"/>
<organism evidence="2 3">
    <name type="scientific">Lyophyllum shimeji</name>
    <name type="common">Hon-shimeji</name>
    <name type="synonym">Tricholoma shimeji</name>
    <dbReference type="NCBI Taxonomy" id="47721"/>
    <lineage>
        <taxon>Eukaryota</taxon>
        <taxon>Fungi</taxon>
        <taxon>Dikarya</taxon>
        <taxon>Basidiomycota</taxon>
        <taxon>Agaricomycotina</taxon>
        <taxon>Agaricomycetes</taxon>
        <taxon>Agaricomycetidae</taxon>
        <taxon>Agaricales</taxon>
        <taxon>Tricholomatineae</taxon>
        <taxon>Lyophyllaceae</taxon>
        <taxon>Lyophyllum</taxon>
    </lineage>
</organism>
<name>A0A9P3PJ62_LYOSH</name>
<protein>
    <submittedName>
        <fullName evidence="2">Uncharacterized protein</fullName>
    </submittedName>
</protein>
<accession>A0A9P3PJ62</accession>
<reference evidence="2" key="1">
    <citation type="submission" date="2022-07" db="EMBL/GenBank/DDBJ databases">
        <title>The genome of Lyophyllum shimeji provides insight into the initial evolution of ectomycorrhizal fungal genome.</title>
        <authorList>
            <person name="Kobayashi Y."/>
            <person name="Shibata T."/>
            <person name="Hirakawa H."/>
            <person name="Shigenobu S."/>
            <person name="Nishiyama T."/>
            <person name="Yamada A."/>
            <person name="Hasebe M."/>
            <person name="Kawaguchi M."/>
        </authorList>
    </citation>
    <scope>NUCLEOTIDE SEQUENCE</scope>
    <source>
        <strain evidence="2">AT787</strain>
    </source>
</reference>
<feature type="compositionally biased region" description="Polar residues" evidence="1">
    <location>
        <begin position="25"/>
        <end position="41"/>
    </location>
</feature>
<dbReference type="Proteomes" id="UP001063166">
    <property type="component" value="Unassembled WGS sequence"/>
</dbReference>
<gene>
    <name evidence="2" type="ORF">LshimejAT787_0312150</name>
</gene>
<feature type="compositionally biased region" description="Acidic residues" evidence="1">
    <location>
        <begin position="86"/>
        <end position="111"/>
    </location>
</feature>
<feature type="region of interest" description="Disordered" evidence="1">
    <location>
        <begin position="1"/>
        <end position="111"/>
    </location>
</feature>
<evidence type="ECO:0000313" key="2">
    <source>
        <dbReference type="EMBL" id="GLB36928.1"/>
    </source>
</evidence>
<dbReference type="AlphaFoldDB" id="A0A9P3PJ62"/>
<keyword evidence="3" id="KW-1185">Reference proteome</keyword>